<dbReference type="InterPro" id="IPR009071">
    <property type="entry name" value="HMG_box_dom"/>
</dbReference>
<feature type="region of interest" description="Disordered" evidence="5">
    <location>
        <begin position="1"/>
        <end position="57"/>
    </location>
</feature>
<feature type="domain" description="HMG box" evidence="6">
    <location>
        <begin position="52"/>
        <end position="120"/>
    </location>
</feature>
<accession>A0A8J2S349</accession>
<dbReference type="EMBL" id="CAKKLH010000325">
    <property type="protein sequence ID" value="CAH0112434.1"/>
    <property type="molecule type" value="Genomic_DNA"/>
</dbReference>
<organism evidence="7 8">
    <name type="scientific">Daphnia galeata</name>
    <dbReference type="NCBI Taxonomy" id="27404"/>
    <lineage>
        <taxon>Eukaryota</taxon>
        <taxon>Metazoa</taxon>
        <taxon>Ecdysozoa</taxon>
        <taxon>Arthropoda</taxon>
        <taxon>Crustacea</taxon>
        <taxon>Branchiopoda</taxon>
        <taxon>Diplostraca</taxon>
        <taxon>Cladocera</taxon>
        <taxon>Anomopoda</taxon>
        <taxon>Daphniidae</taxon>
        <taxon>Daphnia</taxon>
    </lineage>
</organism>
<evidence type="ECO:0000259" key="6">
    <source>
        <dbReference type="PROSITE" id="PS50118"/>
    </source>
</evidence>
<evidence type="ECO:0000256" key="4">
    <source>
        <dbReference type="SAM" id="Coils"/>
    </source>
</evidence>
<keyword evidence="8" id="KW-1185">Reference proteome</keyword>
<dbReference type="SUPFAM" id="SSF47095">
    <property type="entry name" value="HMG-box"/>
    <property type="match status" value="1"/>
</dbReference>
<dbReference type="GO" id="GO:0010468">
    <property type="term" value="P:regulation of gene expression"/>
    <property type="evidence" value="ECO:0007669"/>
    <property type="project" value="TreeGrafter"/>
</dbReference>
<dbReference type="Gene3D" id="1.10.30.10">
    <property type="entry name" value="High mobility group box domain"/>
    <property type="match status" value="1"/>
</dbReference>
<keyword evidence="1 3" id="KW-0238">DNA-binding</keyword>
<sequence>MEGHHQQSNATNMHQQHTNPEPTTKNRSAGGGGAGKTSKKRKRNQDLGPGAPRQPVNGYVRFLNERREQVRAANPSAGFADIMKIMAQEWTQLPAEEKQKYMQAAEQDRQRYQKELQEYQQTEAYKSYVQQQQQQHVQQQLHLQQQQRQAMQATHQSQSQQQPAAHSSHSQVQAQPYIQQIQSYNPQLHIVQHMQPGQHQQHGDRSNNAAGHRPDGSGNQVGVFDIPIFTEEFLDHNKEDKLYKFAALIVKKTPPHCLLAVHYAQALSIAPMHGSGYSFLPTTLKPIPSNPVMFDVAFQNDSILRKASAEYEEQNSALRKHVETLQAAVSRLEAETEQQRRHSAALQHHLDSLRDVLANSFAHLPLPGYNETPTSQTVDNYMAHLRSIIQEGSPENAGLIAAARDIISRLNYSA</sequence>
<gene>
    <name evidence="7" type="ORF">DGAL_LOCUS16149</name>
</gene>
<evidence type="ECO:0000256" key="3">
    <source>
        <dbReference type="PROSITE-ProRule" id="PRU00267"/>
    </source>
</evidence>
<dbReference type="PROSITE" id="PS50118">
    <property type="entry name" value="HMG_BOX_2"/>
    <property type="match status" value="1"/>
</dbReference>
<dbReference type="GO" id="GO:0003677">
    <property type="term" value="F:DNA binding"/>
    <property type="evidence" value="ECO:0007669"/>
    <property type="project" value="UniProtKB-UniRule"/>
</dbReference>
<proteinExistence type="predicted"/>
<protein>
    <recommendedName>
        <fullName evidence="6">HMG box domain-containing protein</fullName>
    </recommendedName>
</protein>
<feature type="compositionally biased region" description="Polar residues" evidence="5">
    <location>
        <begin position="1"/>
        <end position="23"/>
    </location>
</feature>
<evidence type="ECO:0000313" key="8">
    <source>
        <dbReference type="Proteomes" id="UP000789390"/>
    </source>
</evidence>
<evidence type="ECO:0000256" key="2">
    <source>
        <dbReference type="ARBA" id="ARBA00023242"/>
    </source>
</evidence>
<dbReference type="PANTHER" id="PTHR46040:SF3">
    <property type="entry name" value="HIGH MOBILITY GROUP PROTEIN 2"/>
    <property type="match status" value="1"/>
</dbReference>
<dbReference type="InterPro" id="IPR051965">
    <property type="entry name" value="ChromReg_NeuronalGeneExpr"/>
</dbReference>
<keyword evidence="4" id="KW-0175">Coiled coil</keyword>
<feature type="coiled-coil region" evidence="4">
    <location>
        <begin position="304"/>
        <end position="342"/>
    </location>
</feature>
<comment type="caution">
    <text evidence="7">The sequence shown here is derived from an EMBL/GenBank/DDBJ whole genome shotgun (WGS) entry which is preliminary data.</text>
</comment>
<evidence type="ECO:0000256" key="1">
    <source>
        <dbReference type="ARBA" id="ARBA00023125"/>
    </source>
</evidence>
<feature type="region of interest" description="Disordered" evidence="5">
    <location>
        <begin position="194"/>
        <end position="218"/>
    </location>
</feature>
<dbReference type="Proteomes" id="UP000789390">
    <property type="component" value="Unassembled WGS sequence"/>
</dbReference>
<reference evidence="7" key="1">
    <citation type="submission" date="2021-11" db="EMBL/GenBank/DDBJ databases">
        <authorList>
            <person name="Schell T."/>
        </authorList>
    </citation>
    <scope>NUCLEOTIDE SEQUENCE</scope>
    <source>
        <strain evidence="7">M5</strain>
    </source>
</reference>
<dbReference type="OrthoDB" id="3213154at2759"/>
<dbReference type="SMART" id="SM00398">
    <property type="entry name" value="HMG"/>
    <property type="match status" value="1"/>
</dbReference>
<dbReference type="PANTHER" id="PTHR46040">
    <property type="entry name" value="HIGH MOBILITY GROUP PROTEIN 2"/>
    <property type="match status" value="1"/>
</dbReference>
<evidence type="ECO:0000313" key="7">
    <source>
        <dbReference type="EMBL" id="CAH0112434.1"/>
    </source>
</evidence>
<keyword evidence="2 3" id="KW-0539">Nucleus</keyword>
<dbReference type="GO" id="GO:0005634">
    <property type="term" value="C:nucleus"/>
    <property type="evidence" value="ECO:0007669"/>
    <property type="project" value="UniProtKB-UniRule"/>
</dbReference>
<dbReference type="AlphaFoldDB" id="A0A8J2S349"/>
<dbReference type="CDD" id="cd21980">
    <property type="entry name" value="HMG-box_HMG20"/>
    <property type="match status" value="1"/>
</dbReference>
<dbReference type="Pfam" id="PF00505">
    <property type="entry name" value="HMG_box"/>
    <property type="match status" value="1"/>
</dbReference>
<feature type="DNA-binding region" description="HMG box" evidence="3">
    <location>
        <begin position="52"/>
        <end position="120"/>
    </location>
</feature>
<dbReference type="InterPro" id="IPR036910">
    <property type="entry name" value="HMG_box_dom_sf"/>
</dbReference>
<name>A0A8J2S349_9CRUS</name>
<evidence type="ECO:0000256" key="5">
    <source>
        <dbReference type="SAM" id="MobiDB-lite"/>
    </source>
</evidence>
<feature type="region of interest" description="Disordered" evidence="5">
    <location>
        <begin position="145"/>
        <end position="174"/>
    </location>
</feature>